<organism evidence="12 13">
    <name type="scientific">Candidatus Contendobacter odensis Run_B_J11</name>
    <dbReference type="NCBI Taxonomy" id="1400861"/>
    <lineage>
        <taxon>Bacteria</taxon>
        <taxon>Pseudomonadati</taxon>
        <taxon>Pseudomonadota</taxon>
        <taxon>Gammaproteobacteria</taxon>
        <taxon>Candidatus Competibacteraceae</taxon>
        <taxon>Candidatus Contendibacter</taxon>
    </lineage>
</organism>
<comment type="catalytic activity">
    <reaction evidence="9">
        <text>di-trans,octa-cis-undecaprenyl diphosphate + H2O = di-trans,octa-cis-undecaprenyl phosphate + phosphate + H(+)</text>
        <dbReference type="Rhea" id="RHEA:28094"/>
        <dbReference type="ChEBI" id="CHEBI:15377"/>
        <dbReference type="ChEBI" id="CHEBI:15378"/>
        <dbReference type="ChEBI" id="CHEBI:43474"/>
        <dbReference type="ChEBI" id="CHEBI:58405"/>
        <dbReference type="ChEBI" id="CHEBI:60392"/>
        <dbReference type="EC" id="3.6.1.27"/>
    </reaction>
</comment>
<evidence type="ECO:0000256" key="1">
    <source>
        <dbReference type="ARBA" id="ARBA00004651"/>
    </source>
</evidence>
<dbReference type="Gene3D" id="1.20.144.10">
    <property type="entry name" value="Phosphatidic acid phosphatase type 2/haloperoxidase"/>
    <property type="match status" value="1"/>
</dbReference>
<keyword evidence="3" id="KW-1003">Cell membrane</keyword>
<protein>
    <recommendedName>
        <fullName evidence="2">undecaprenyl-diphosphate phosphatase</fullName>
        <ecNumber evidence="2">3.6.1.27</ecNumber>
    </recommendedName>
    <alternativeName>
        <fullName evidence="8">Undecaprenyl pyrophosphate phosphatase</fullName>
    </alternativeName>
</protein>
<comment type="caution">
    <text evidence="12">The sequence shown here is derived from an EMBL/GenBank/DDBJ whole genome shotgun (WGS) entry which is preliminary data.</text>
</comment>
<evidence type="ECO:0000256" key="9">
    <source>
        <dbReference type="ARBA" id="ARBA00047594"/>
    </source>
</evidence>
<sequence length="178" mass="19611">MNRSQQALPLRRLAELDLAWCLRLNRASQRRELERLFAAISRLGDGVFWYTLMLALLAVQGPAALPAVARMLAAGALALALYKWLKARTTRPRPCARHNHIRISVAPLDEYSFPSGHTLHAVAFSIVVIDHYPALVWLVAPFTLLVALSRMVLGLHYPSDVLAGALLGTGLALLALQF</sequence>
<dbReference type="InterPro" id="IPR036938">
    <property type="entry name" value="PAP2/HPO_sf"/>
</dbReference>
<dbReference type="EMBL" id="CBTK010000012">
    <property type="protein sequence ID" value="CDH43188.1"/>
    <property type="molecule type" value="Genomic_DNA"/>
</dbReference>
<dbReference type="RefSeq" id="WP_081756035.1">
    <property type="nucleotide sequence ID" value="NZ_CBTK010000012.1"/>
</dbReference>
<evidence type="ECO:0000256" key="5">
    <source>
        <dbReference type="ARBA" id="ARBA00022801"/>
    </source>
</evidence>
<dbReference type="OrthoDB" id="9780507at2"/>
<dbReference type="Proteomes" id="UP000019184">
    <property type="component" value="Unassembled WGS sequence"/>
</dbReference>
<dbReference type="SMART" id="SM00014">
    <property type="entry name" value="acidPPc"/>
    <property type="match status" value="1"/>
</dbReference>
<keyword evidence="7 10" id="KW-0472">Membrane</keyword>
<dbReference type="GO" id="GO:0050380">
    <property type="term" value="F:undecaprenyl-diphosphatase activity"/>
    <property type="evidence" value="ECO:0007669"/>
    <property type="project" value="UniProtKB-EC"/>
</dbReference>
<evidence type="ECO:0000256" key="8">
    <source>
        <dbReference type="ARBA" id="ARBA00032707"/>
    </source>
</evidence>
<dbReference type="InterPro" id="IPR000326">
    <property type="entry name" value="PAP2/HPO"/>
</dbReference>
<name>A0A7U7J2C4_9GAMM</name>
<keyword evidence="5 12" id="KW-0378">Hydrolase</keyword>
<evidence type="ECO:0000256" key="10">
    <source>
        <dbReference type="SAM" id="Phobius"/>
    </source>
</evidence>
<dbReference type="PANTHER" id="PTHR14969">
    <property type="entry name" value="SPHINGOSINE-1-PHOSPHATE PHOSPHOHYDROLASE"/>
    <property type="match status" value="1"/>
</dbReference>
<keyword evidence="6 10" id="KW-1133">Transmembrane helix</keyword>
<keyword evidence="4 10" id="KW-0812">Transmembrane</keyword>
<dbReference type="AlphaFoldDB" id="A0A7U7J2C4"/>
<evidence type="ECO:0000256" key="2">
    <source>
        <dbReference type="ARBA" id="ARBA00012374"/>
    </source>
</evidence>
<evidence type="ECO:0000256" key="4">
    <source>
        <dbReference type="ARBA" id="ARBA00022692"/>
    </source>
</evidence>
<keyword evidence="13" id="KW-1185">Reference proteome</keyword>
<accession>A0A7U7J2C4</accession>
<feature type="transmembrane region" description="Helical" evidence="10">
    <location>
        <begin position="63"/>
        <end position="82"/>
    </location>
</feature>
<evidence type="ECO:0000313" key="13">
    <source>
        <dbReference type="Proteomes" id="UP000019184"/>
    </source>
</evidence>
<reference evidence="12 13" key="1">
    <citation type="journal article" date="2014" name="ISME J.">
        <title>Candidatus Competibacter-lineage genomes retrieved from metagenomes reveal functional metabolic diversity.</title>
        <authorList>
            <person name="McIlroy S.J."/>
            <person name="Albertsen M."/>
            <person name="Andresen E.K."/>
            <person name="Saunders A.M."/>
            <person name="Kristiansen R."/>
            <person name="Stokholm-Bjerregaard M."/>
            <person name="Nielsen K.L."/>
            <person name="Nielsen P.H."/>
        </authorList>
    </citation>
    <scope>NUCLEOTIDE SEQUENCE [LARGE SCALE GENOMIC DNA]</scope>
    <source>
        <strain evidence="12 13">Run_B_J11</strain>
    </source>
</reference>
<dbReference type="CDD" id="cd01610">
    <property type="entry name" value="PAP2_like"/>
    <property type="match status" value="1"/>
</dbReference>
<dbReference type="EC" id="3.6.1.27" evidence="2"/>
<comment type="subcellular location">
    <subcellularLocation>
        <location evidence="1">Cell membrane</location>
        <topology evidence="1">Multi-pass membrane protein</topology>
    </subcellularLocation>
</comment>
<feature type="transmembrane region" description="Helical" evidence="10">
    <location>
        <begin position="36"/>
        <end position="57"/>
    </location>
</feature>
<feature type="transmembrane region" description="Helical" evidence="10">
    <location>
        <begin position="159"/>
        <end position="176"/>
    </location>
</feature>
<evidence type="ECO:0000256" key="7">
    <source>
        <dbReference type="ARBA" id="ARBA00023136"/>
    </source>
</evidence>
<evidence type="ECO:0000259" key="11">
    <source>
        <dbReference type="SMART" id="SM00014"/>
    </source>
</evidence>
<dbReference type="GO" id="GO:0005886">
    <property type="term" value="C:plasma membrane"/>
    <property type="evidence" value="ECO:0007669"/>
    <property type="project" value="UniProtKB-SubCell"/>
</dbReference>
<evidence type="ECO:0000256" key="6">
    <source>
        <dbReference type="ARBA" id="ARBA00022989"/>
    </source>
</evidence>
<dbReference type="PANTHER" id="PTHR14969:SF62">
    <property type="entry name" value="DECAPRENYLPHOSPHORYL-5-PHOSPHORIBOSE PHOSPHATASE RV3807C-RELATED"/>
    <property type="match status" value="1"/>
</dbReference>
<feature type="domain" description="Phosphatidic acid phosphatase type 2/haloperoxidase" evidence="11">
    <location>
        <begin position="68"/>
        <end position="176"/>
    </location>
</feature>
<evidence type="ECO:0000256" key="3">
    <source>
        <dbReference type="ARBA" id="ARBA00022475"/>
    </source>
</evidence>
<evidence type="ECO:0000313" key="12">
    <source>
        <dbReference type="EMBL" id="CDH43188.1"/>
    </source>
</evidence>
<dbReference type="SUPFAM" id="SSF48317">
    <property type="entry name" value="Acid phosphatase/Vanadium-dependent haloperoxidase"/>
    <property type="match status" value="1"/>
</dbReference>
<dbReference type="Pfam" id="PF01569">
    <property type="entry name" value="PAP2"/>
    <property type="match status" value="1"/>
</dbReference>
<proteinExistence type="predicted"/>
<gene>
    <name evidence="12" type="ORF">BN874_1090005</name>
</gene>